<protein>
    <submittedName>
        <fullName evidence="4">Transglutaminase-like putative cysteine protease</fullName>
    </submittedName>
</protein>
<feature type="transmembrane region" description="Helical" evidence="2">
    <location>
        <begin position="234"/>
        <end position="251"/>
    </location>
</feature>
<dbReference type="PANTHER" id="PTHR42736:SF1">
    <property type="entry name" value="PROTEIN-GLUTAMINE GAMMA-GLUTAMYLTRANSFERASE"/>
    <property type="match status" value="1"/>
</dbReference>
<dbReference type="InterPro" id="IPR038765">
    <property type="entry name" value="Papain-like_cys_pep_sf"/>
</dbReference>
<feature type="transmembrane region" description="Helical" evidence="2">
    <location>
        <begin position="71"/>
        <end position="90"/>
    </location>
</feature>
<proteinExistence type="predicted"/>
<gene>
    <name evidence="4" type="ORF">JOF56_010293</name>
</gene>
<accession>A0ABS4TZS3</accession>
<dbReference type="SMART" id="SM00460">
    <property type="entry name" value="TGc"/>
    <property type="match status" value="1"/>
</dbReference>
<evidence type="ECO:0000313" key="5">
    <source>
        <dbReference type="Proteomes" id="UP001519332"/>
    </source>
</evidence>
<keyword evidence="2" id="KW-1133">Transmembrane helix</keyword>
<feature type="domain" description="Transglutaminase-like" evidence="3">
    <location>
        <begin position="525"/>
        <end position="596"/>
    </location>
</feature>
<organism evidence="4 5">
    <name type="scientific">Kibdelosporangium banguiense</name>
    <dbReference type="NCBI Taxonomy" id="1365924"/>
    <lineage>
        <taxon>Bacteria</taxon>
        <taxon>Bacillati</taxon>
        <taxon>Actinomycetota</taxon>
        <taxon>Actinomycetes</taxon>
        <taxon>Pseudonocardiales</taxon>
        <taxon>Pseudonocardiaceae</taxon>
        <taxon>Kibdelosporangium</taxon>
    </lineage>
</organism>
<evidence type="ECO:0000256" key="2">
    <source>
        <dbReference type="SAM" id="Phobius"/>
    </source>
</evidence>
<feature type="transmembrane region" description="Helical" evidence="2">
    <location>
        <begin position="96"/>
        <end position="116"/>
    </location>
</feature>
<dbReference type="InterPro" id="IPR021878">
    <property type="entry name" value="TgpA_N"/>
</dbReference>
<feature type="compositionally biased region" description="Polar residues" evidence="1">
    <location>
        <begin position="24"/>
        <end position="35"/>
    </location>
</feature>
<dbReference type="Pfam" id="PF11992">
    <property type="entry name" value="TgpA_N"/>
    <property type="match status" value="1"/>
</dbReference>
<evidence type="ECO:0000313" key="4">
    <source>
        <dbReference type="EMBL" id="MBP2329908.1"/>
    </source>
</evidence>
<feature type="transmembrane region" description="Helical" evidence="2">
    <location>
        <begin position="209"/>
        <end position="228"/>
    </location>
</feature>
<keyword evidence="2" id="KW-0472">Membrane</keyword>
<dbReference type="EMBL" id="JAGINW010000001">
    <property type="protein sequence ID" value="MBP2329908.1"/>
    <property type="molecule type" value="Genomic_DNA"/>
</dbReference>
<dbReference type="RefSeq" id="WP_209646600.1">
    <property type="nucleotide sequence ID" value="NZ_JAGINW010000001.1"/>
</dbReference>
<sequence>MSLNNNAAIRPQSPPAGPASAGGNVTQTVSQTQTALRAGPTPQMARKNRRNRQHLQQQSSRRPRMRMSMPAYAQLVLAGVAIGVTSLQYLRYFSGLAFLISTLTAAAVGVAIGAFAAIRRWSLLVTVGVSVLGFLVLAIFAVFRGTLSRGIPTWTTVKSLGSGLISGWTKMLSVNLPADPTGELELTPALVCWIAAVVSATLVLRTKSLLAPILPPVIAFMISLPIVAPRSVGGMVIVGVLLAVVLLLTLIRAGASDPMARTINTRAAWGRFLFGLPVVIVAAGAGLAGMQFVPLADGDQRFDLRTVIPPPLDIDDQINPLSMLKAQLRKPDNDMFTVRLTGDTNGIDRIRTAALDQFDGAMWSSSDQFLLAGRTLPADETLVDPRRITMRVEISGMPGQYLPELGAPVSIDGAPRAGFSKDSGMLATDRSPAGWRYDMVTEVGRQAGLDKSVPLASSSDRYTRLPQDPPLPEVLRAKGAELAGKVSEPYAKLLAIQKYMQSFPYNLNTRPGHSYDALSRLFGANLNEQVGYAEQFASAFAVLARTQGFPARVAVGYLLNKDRRNGDTYQVKSGDAHAWAEVNLAGYGWVSFEPTDPARRPANVPRKDPAETPAENNKPQENSTASEPAEDPSLPKLATGELTLFDWALIVLIGLGAIVVVIPIAVAVEKFRRRRMRRTGSRAARIIGAWQQVTDRLIEHGVPVTAAATASEVSAQARERIGEAGTGSLAMLAPIVTAAVFNPAEPDDNTVTEAWALESQLRRELRKARSPLLTVRAWLDPRPLFARWRDERRRRRAMDRLTRG</sequence>
<feature type="transmembrane region" description="Helical" evidence="2">
    <location>
        <begin position="272"/>
        <end position="293"/>
    </location>
</feature>
<dbReference type="InterPro" id="IPR052901">
    <property type="entry name" value="Bact_TGase-like"/>
</dbReference>
<keyword evidence="5" id="KW-1185">Reference proteome</keyword>
<dbReference type="SUPFAM" id="SSF54001">
    <property type="entry name" value="Cysteine proteinases"/>
    <property type="match status" value="1"/>
</dbReference>
<feature type="compositionally biased region" description="Low complexity" evidence="1">
    <location>
        <begin position="56"/>
        <end position="65"/>
    </location>
</feature>
<keyword evidence="2" id="KW-0812">Transmembrane</keyword>
<feature type="region of interest" description="Disordered" evidence="1">
    <location>
        <begin position="1"/>
        <end position="65"/>
    </location>
</feature>
<feature type="transmembrane region" description="Helical" evidence="2">
    <location>
        <begin position="186"/>
        <end position="204"/>
    </location>
</feature>
<dbReference type="Proteomes" id="UP001519332">
    <property type="component" value="Unassembled WGS sequence"/>
</dbReference>
<comment type="caution">
    <text evidence="4">The sequence shown here is derived from an EMBL/GenBank/DDBJ whole genome shotgun (WGS) entry which is preliminary data.</text>
</comment>
<feature type="transmembrane region" description="Helical" evidence="2">
    <location>
        <begin position="123"/>
        <end position="143"/>
    </location>
</feature>
<name>A0ABS4TZS3_9PSEU</name>
<feature type="transmembrane region" description="Helical" evidence="2">
    <location>
        <begin position="647"/>
        <end position="668"/>
    </location>
</feature>
<feature type="compositionally biased region" description="Polar residues" evidence="1">
    <location>
        <begin position="614"/>
        <end position="626"/>
    </location>
</feature>
<evidence type="ECO:0000259" key="3">
    <source>
        <dbReference type="SMART" id="SM00460"/>
    </source>
</evidence>
<reference evidence="4 5" key="1">
    <citation type="submission" date="2021-03" db="EMBL/GenBank/DDBJ databases">
        <title>Sequencing the genomes of 1000 actinobacteria strains.</title>
        <authorList>
            <person name="Klenk H.-P."/>
        </authorList>
    </citation>
    <scope>NUCLEOTIDE SEQUENCE [LARGE SCALE GENOMIC DNA]</scope>
    <source>
        <strain evidence="4 5">DSM 46670</strain>
    </source>
</reference>
<dbReference type="Pfam" id="PF01841">
    <property type="entry name" value="Transglut_core"/>
    <property type="match status" value="1"/>
</dbReference>
<dbReference type="InterPro" id="IPR002931">
    <property type="entry name" value="Transglutaminase-like"/>
</dbReference>
<dbReference type="Gene3D" id="3.10.620.30">
    <property type="match status" value="1"/>
</dbReference>
<evidence type="ECO:0000256" key="1">
    <source>
        <dbReference type="SAM" id="MobiDB-lite"/>
    </source>
</evidence>
<dbReference type="PANTHER" id="PTHR42736">
    <property type="entry name" value="PROTEIN-GLUTAMINE GAMMA-GLUTAMYLTRANSFERASE"/>
    <property type="match status" value="1"/>
</dbReference>
<feature type="region of interest" description="Disordered" evidence="1">
    <location>
        <begin position="598"/>
        <end position="633"/>
    </location>
</feature>